<organism evidence="1 2">
    <name type="scientific">Pseudomonas fluorescens</name>
    <dbReference type="NCBI Taxonomy" id="294"/>
    <lineage>
        <taxon>Bacteria</taxon>
        <taxon>Pseudomonadati</taxon>
        <taxon>Pseudomonadota</taxon>
        <taxon>Gammaproteobacteria</taxon>
        <taxon>Pseudomonadales</taxon>
        <taxon>Pseudomonadaceae</taxon>
        <taxon>Pseudomonas</taxon>
    </lineage>
</organism>
<proteinExistence type="predicted"/>
<evidence type="ECO:0008006" key="3">
    <source>
        <dbReference type="Google" id="ProtNLM"/>
    </source>
</evidence>
<reference evidence="1 2" key="1">
    <citation type="submission" date="2015-01" db="EMBL/GenBank/DDBJ databases">
        <title>Draft Genome Sequence of the Biocontrol and Plant Growth-Promoting Rhizobacteria (PGPR) Pseudomonas fluorescens UM270.</title>
        <authorList>
            <person name="Hernandez-Salmeron J.E."/>
            <person name="Santoyo G."/>
            <person name="Moreno-Hagelsieb G."/>
            <person name="Hernandez-Leon R."/>
        </authorList>
    </citation>
    <scope>NUCLEOTIDE SEQUENCE [LARGE SCALE GENOMIC DNA]</scope>
    <source>
        <strain evidence="1 2">UM270</strain>
    </source>
</reference>
<evidence type="ECO:0000313" key="2">
    <source>
        <dbReference type="Proteomes" id="UP000032101"/>
    </source>
</evidence>
<sequence>MRWLFLLLLVLNVFYYVWHQQEAPLRAKDVTPLSLYRGSQQDIHLLSETADALARRDSTSAEAQKTSCVYLGGLARPEMARQLEQRLAASGVVARPVTLGVQNSSENAGFWVQVSPDSGAKVNETLVQNLSKEFNELKHKIMPCEGVAPAG</sequence>
<dbReference type="PATRIC" id="fig|294.124.peg.5627"/>
<dbReference type="EMBL" id="JXNZ01000472">
    <property type="protein sequence ID" value="KIQ56211.1"/>
    <property type="molecule type" value="Genomic_DNA"/>
</dbReference>
<dbReference type="RefSeq" id="WP_042732896.1">
    <property type="nucleotide sequence ID" value="NZ_JXNZ01000472.1"/>
</dbReference>
<dbReference type="Proteomes" id="UP000032101">
    <property type="component" value="Unassembled WGS sequence"/>
</dbReference>
<dbReference type="OrthoDB" id="6193567at2"/>
<comment type="caution">
    <text evidence="1">The sequence shown here is derived from an EMBL/GenBank/DDBJ whole genome shotgun (WGS) entry which is preliminary data.</text>
</comment>
<name>A0A0D0NA52_PSEFL</name>
<accession>A0A0D0NA52</accession>
<evidence type="ECO:0000313" key="1">
    <source>
        <dbReference type="EMBL" id="KIQ56211.1"/>
    </source>
</evidence>
<gene>
    <name evidence="1" type="ORF">RL74_27195</name>
</gene>
<dbReference type="AlphaFoldDB" id="A0A0D0NA52"/>
<protein>
    <recommendedName>
        <fullName evidence="3">Sporulation domain-containing protein</fullName>
    </recommendedName>
</protein>